<dbReference type="GO" id="GO:0004518">
    <property type="term" value="F:nuclease activity"/>
    <property type="evidence" value="ECO:0007669"/>
    <property type="project" value="UniProtKB-KW"/>
</dbReference>
<keyword evidence="2" id="KW-1277">Toxin-antitoxin system</keyword>
<dbReference type="PANTHER" id="PTHR33653">
    <property type="entry name" value="RIBONUCLEASE VAPC2"/>
    <property type="match status" value="1"/>
</dbReference>
<comment type="caution">
    <text evidence="9">The sequence shown here is derived from an EMBL/GenBank/DDBJ whole genome shotgun (WGS) entry which is preliminary data.</text>
</comment>
<dbReference type="InterPro" id="IPR029060">
    <property type="entry name" value="PIN-like_dom_sf"/>
</dbReference>
<sequence>MMFVLDTNVVSELRKGAKANANVSSWAAAHATTSFYISVVTLLELEHGVLLKEKKDPKQGQVLRNWLSGQVMPAFHHRTLDINSEVALECARLHAADPQSYRDSLIAATALVAGMTVVTRDTAPFGAMKVPFVNPWL</sequence>
<evidence type="ECO:0000313" key="10">
    <source>
        <dbReference type="Proteomes" id="UP000596827"/>
    </source>
</evidence>
<reference evidence="9" key="1">
    <citation type="submission" date="2020-08" db="EMBL/GenBank/DDBJ databases">
        <title>Ramlibacter sp. GTP1 16S ribosomal RNA gene genome sequencing and assembly.</title>
        <authorList>
            <person name="Kang M."/>
        </authorList>
    </citation>
    <scope>NUCLEOTIDE SEQUENCE</scope>
    <source>
        <strain evidence="9">GTP1</strain>
    </source>
</reference>
<dbReference type="Gene3D" id="3.40.50.1010">
    <property type="entry name" value="5'-nuclease"/>
    <property type="match status" value="1"/>
</dbReference>
<dbReference type="PANTHER" id="PTHR33653:SF1">
    <property type="entry name" value="RIBONUCLEASE VAPC2"/>
    <property type="match status" value="1"/>
</dbReference>
<dbReference type="GO" id="GO:0016787">
    <property type="term" value="F:hydrolase activity"/>
    <property type="evidence" value="ECO:0007669"/>
    <property type="project" value="UniProtKB-KW"/>
</dbReference>
<dbReference type="SUPFAM" id="SSF88723">
    <property type="entry name" value="PIN domain-like"/>
    <property type="match status" value="1"/>
</dbReference>
<evidence type="ECO:0000256" key="1">
    <source>
        <dbReference type="ARBA" id="ARBA00001946"/>
    </source>
</evidence>
<evidence type="ECO:0000256" key="5">
    <source>
        <dbReference type="ARBA" id="ARBA00022801"/>
    </source>
</evidence>
<dbReference type="InterPro" id="IPR002716">
    <property type="entry name" value="PIN_dom"/>
</dbReference>
<name>A0A923S2H2_9BURK</name>
<keyword evidence="6" id="KW-0460">Magnesium</keyword>
<keyword evidence="4" id="KW-0479">Metal-binding</keyword>
<evidence type="ECO:0000256" key="4">
    <source>
        <dbReference type="ARBA" id="ARBA00022723"/>
    </source>
</evidence>
<dbReference type="Pfam" id="PF01850">
    <property type="entry name" value="PIN"/>
    <property type="match status" value="1"/>
</dbReference>
<comment type="similarity">
    <text evidence="7">Belongs to the PINc/VapC protein family.</text>
</comment>
<dbReference type="AlphaFoldDB" id="A0A923S2H2"/>
<evidence type="ECO:0000259" key="8">
    <source>
        <dbReference type="Pfam" id="PF01850"/>
    </source>
</evidence>
<dbReference type="Proteomes" id="UP000596827">
    <property type="component" value="Unassembled WGS sequence"/>
</dbReference>
<evidence type="ECO:0000313" key="9">
    <source>
        <dbReference type="EMBL" id="MBC5765469.1"/>
    </source>
</evidence>
<keyword evidence="5" id="KW-0378">Hydrolase</keyword>
<dbReference type="RefSeq" id="WP_187082060.1">
    <property type="nucleotide sequence ID" value="NZ_JACORU010000004.1"/>
</dbReference>
<dbReference type="GO" id="GO:0046872">
    <property type="term" value="F:metal ion binding"/>
    <property type="evidence" value="ECO:0007669"/>
    <property type="project" value="UniProtKB-KW"/>
</dbReference>
<evidence type="ECO:0000256" key="7">
    <source>
        <dbReference type="ARBA" id="ARBA00038093"/>
    </source>
</evidence>
<feature type="domain" description="PIN" evidence="8">
    <location>
        <begin position="4"/>
        <end position="123"/>
    </location>
</feature>
<organism evidence="9 10">
    <name type="scientific">Ramlibacter albus</name>
    <dbReference type="NCBI Taxonomy" id="2079448"/>
    <lineage>
        <taxon>Bacteria</taxon>
        <taxon>Pseudomonadati</taxon>
        <taxon>Pseudomonadota</taxon>
        <taxon>Betaproteobacteria</taxon>
        <taxon>Burkholderiales</taxon>
        <taxon>Comamonadaceae</taxon>
        <taxon>Ramlibacter</taxon>
    </lineage>
</organism>
<gene>
    <name evidence="9" type="ORF">H8R02_13455</name>
</gene>
<dbReference type="EMBL" id="JACORU010000004">
    <property type="protein sequence ID" value="MBC5765469.1"/>
    <property type="molecule type" value="Genomic_DNA"/>
</dbReference>
<evidence type="ECO:0000256" key="6">
    <source>
        <dbReference type="ARBA" id="ARBA00022842"/>
    </source>
</evidence>
<protein>
    <submittedName>
        <fullName evidence="9">Type II toxin-antitoxin system VapC family toxin</fullName>
    </submittedName>
</protein>
<proteinExistence type="inferred from homology"/>
<dbReference type="CDD" id="cd18746">
    <property type="entry name" value="PIN_VapC4-5_FitB-like"/>
    <property type="match status" value="1"/>
</dbReference>
<evidence type="ECO:0000256" key="3">
    <source>
        <dbReference type="ARBA" id="ARBA00022722"/>
    </source>
</evidence>
<comment type="cofactor">
    <cofactor evidence="1">
        <name>Mg(2+)</name>
        <dbReference type="ChEBI" id="CHEBI:18420"/>
    </cofactor>
</comment>
<accession>A0A923S2H2</accession>
<evidence type="ECO:0000256" key="2">
    <source>
        <dbReference type="ARBA" id="ARBA00022649"/>
    </source>
</evidence>
<keyword evidence="10" id="KW-1185">Reference proteome</keyword>
<dbReference type="InterPro" id="IPR050556">
    <property type="entry name" value="Type_II_TA_system_RNase"/>
</dbReference>
<keyword evidence="3" id="KW-0540">Nuclease</keyword>